<dbReference type="Gene3D" id="3.30.460.10">
    <property type="entry name" value="Beta Polymerase, domain 2"/>
    <property type="match status" value="1"/>
</dbReference>
<dbReference type="PANTHER" id="PTHR23092">
    <property type="entry name" value="POLY(A) RNA POLYMERASE"/>
    <property type="match status" value="1"/>
</dbReference>
<dbReference type="Proteomes" id="UP001465976">
    <property type="component" value="Unassembled WGS sequence"/>
</dbReference>
<dbReference type="CDD" id="cd05402">
    <property type="entry name" value="NT_PAP_TUTase"/>
    <property type="match status" value="1"/>
</dbReference>
<dbReference type="InterPro" id="IPR043519">
    <property type="entry name" value="NT_sf"/>
</dbReference>
<accession>A0ABR3FIU4</accession>
<comment type="caution">
    <text evidence="2">The sequence shown here is derived from an EMBL/GenBank/DDBJ whole genome shotgun (WGS) entry which is preliminary data.</text>
</comment>
<reference evidence="2 3" key="1">
    <citation type="submission" date="2024-02" db="EMBL/GenBank/DDBJ databases">
        <title>A draft genome for the cacao thread blight pathogen Marasmius crinis-equi.</title>
        <authorList>
            <person name="Cohen S.P."/>
            <person name="Baruah I.K."/>
            <person name="Amoako-Attah I."/>
            <person name="Bukari Y."/>
            <person name="Meinhardt L.W."/>
            <person name="Bailey B.A."/>
        </authorList>
    </citation>
    <scope>NUCLEOTIDE SEQUENCE [LARGE SCALE GENOMIC DNA]</scope>
    <source>
        <strain evidence="2 3">GH-76</strain>
    </source>
</reference>
<dbReference type="InterPro" id="IPR054708">
    <property type="entry name" value="MTPAP-like_central"/>
</dbReference>
<sequence length="386" mass="44004">MLGTIRDHQAARNRVQQRVVSAIRSSLEQNERLARWGALAIRPYGSSILGVSLPTSDIDLALFTEKHANMEREEEVELLKRIHQVLLADEENWLAVDARLNATVPILCGTTTERLGGVKFDFSTNRGDGLQSAEVVARYIGEFPSMSKLLIVMKTFLWQRGLDDPSEGGLGGYALSLMVYCFIKARISFCISYYALTFQQNGYCARSEDVMKEGSNLGTLVVDFFAFYLRPRCDNGICIMRTGKFVTRDTPSTEFRILIEDPAGPATEFKDVAKATTRFPDIRRSFADAVEDLFNYAEVGMEFQSVLSLVFPRNQSEIIEWYLRRTRGSFSGQEQEFLRNSQSLTLVKDYIKRKKGKNFIALDVRSMEEFWETKELREKALQHVEK</sequence>
<protein>
    <recommendedName>
        <fullName evidence="1">Poly(A) RNA polymerase mitochondrial-like central palm domain-containing protein</fullName>
    </recommendedName>
</protein>
<dbReference type="Gene3D" id="1.10.1410.10">
    <property type="match status" value="1"/>
</dbReference>
<feature type="domain" description="Poly(A) RNA polymerase mitochondrial-like central palm" evidence="1">
    <location>
        <begin position="11"/>
        <end position="139"/>
    </location>
</feature>
<dbReference type="SUPFAM" id="SSF81301">
    <property type="entry name" value="Nucleotidyltransferase"/>
    <property type="match status" value="1"/>
</dbReference>
<keyword evidence="3" id="KW-1185">Reference proteome</keyword>
<organism evidence="2 3">
    <name type="scientific">Marasmius crinis-equi</name>
    <dbReference type="NCBI Taxonomy" id="585013"/>
    <lineage>
        <taxon>Eukaryota</taxon>
        <taxon>Fungi</taxon>
        <taxon>Dikarya</taxon>
        <taxon>Basidiomycota</taxon>
        <taxon>Agaricomycotina</taxon>
        <taxon>Agaricomycetes</taxon>
        <taxon>Agaricomycetidae</taxon>
        <taxon>Agaricales</taxon>
        <taxon>Marasmiineae</taxon>
        <taxon>Marasmiaceae</taxon>
        <taxon>Marasmius</taxon>
    </lineage>
</organism>
<dbReference type="PANTHER" id="PTHR23092:SF15">
    <property type="entry name" value="INACTIVE NON-CANONICAL POLY(A) RNA POLYMERASE PROTEIN TRF4-2-RELATED"/>
    <property type="match status" value="1"/>
</dbReference>
<name>A0ABR3FIU4_9AGAR</name>
<dbReference type="Pfam" id="PF22600">
    <property type="entry name" value="MTPAP-like_central"/>
    <property type="match status" value="1"/>
</dbReference>
<evidence type="ECO:0000313" key="3">
    <source>
        <dbReference type="Proteomes" id="UP001465976"/>
    </source>
</evidence>
<dbReference type="InterPro" id="IPR045862">
    <property type="entry name" value="Trf4-like"/>
</dbReference>
<gene>
    <name evidence="2" type="ORF">V5O48_006705</name>
</gene>
<evidence type="ECO:0000259" key="1">
    <source>
        <dbReference type="Pfam" id="PF22600"/>
    </source>
</evidence>
<proteinExistence type="predicted"/>
<dbReference type="SUPFAM" id="SSF81631">
    <property type="entry name" value="PAP/OAS1 substrate-binding domain"/>
    <property type="match status" value="1"/>
</dbReference>
<evidence type="ECO:0000313" key="2">
    <source>
        <dbReference type="EMBL" id="KAL0575269.1"/>
    </source>
</evidence>
<dbReference type="EMBL" id="JBAHYK010000321">
    <property type="protein sequence ID" value="KAL0575269.1"/>
    <property type="molecule type" value="Genomic_DNA"/>
</dbReference>